<dbReference type="PANTHER" id="PTHR13254:SF0">
    <property type="entry name" value="GOLGIN SUBFAMILY A MEMBER 7_ERF4 DOMAIN-CONTAINING PROTEIN"/>
    <property type="match status" value="1"/>
</dbReference>
<organism evidence="8 9">
    <name type="scientific">Rotaria magnacalcarata</name>
    <dbReference type="NCBI Taxonomy" id="392030"/>
    <lineage>
        <taxon>Eukaryota</taxon>
        <taxon>Metazoa</taxon>
        <taxon>Spiralia</taxon>
        <taxon>Gnathifera</taxon>
        <taxon>Rotifera</taxon>
        <taxon>Eurotatoria</taxon>
        <taxon>Bdelloidea</taxon>
        <taxon>Philodinida</taxon>
        <taxon>Philodinidae</taxon>
        <taxon>Rotaria</taxon>
    </lineage>
</organism>
<protein>
    <recommendedName>
        <fullName evidence="4">Ras modification protein ERF4</fullName>
    </recommendedName>
</protein>
<evidence type="ECO:0000256" key="5">
    <source>
        <dbReference type="ARBA" id="ARBA00022824"/>
    </source>
</evidence>
<keyword evidence="5" id="KW-0256">Endoplasmic reticulum</keyword>
<dbReference type="InterPro" id="IPR051371">
    <property type="entry name" value="Ras_palmitoyltransferase"/>
</dbReference>
<dbReference type="Proteomes" id="UP000663842">
    <property type="component" value="Unassembled WGS sequence"/>
</dbReference>
<dbReference type="InterPro" id="IPR019383">
    <property type="entry name" value="Golgin_A_7/ERF4"/>
</dbReference>
<name>A0A819LGP4_9BILA</name>
<comment type="similarity">
    <text evidence="2">Belongs to the ERF4 family.</text>
</comment>
<evidence type="ECO:0000256" key="4">
    <source>
        <dbReference type="ARBA" id="ARBA00018463"/>
    </source>
</evidence>
<evidence type="ECO:0000256" key="6">
    <source>
        <dbReference type="ARBA" id="ARBA00023136"/>
    </source>
</evidence>
<reference evidence="8" key="1">
    <citation type="submission" date="2021-02" db="EMBL/GenBank/DDBJ databases">
        <authorList>
            <person name="Nowell W R."/>
        </authorList>
    </citation>
    <scope>NUCLEOTIDE SEQUENCE</scope>
</reference>
<keyword evidence="6" id="KW-0472">Membrane</keyword>
<accession>A0A819LGP4</accession>
<dbReference type="EMBL" id="CAJOBF010001535">
    <property type="protein sequence ID" value="CAF3960678.1"/>
    <property type="molecule type" value="Genomic_DNA"/>
</dbReference>
<feature type="domain" description="Golgin subfamily A member 7/ERF4" evidence="7">
    <location>
        <begin position="15"/>
        <end position="124"/>
    </location>
</feature>
<dbReference type="GO" id="GO:0006612">
    <property type="term" value="P:protein targeting to membrane"/>
    <property type="evidence" value="ECO:0007669"/>
    <property type="project" value="TreeGrafter"/>
</dbReference>
<dbReference type="GO" id="GO:0005789">
    <property type="term" value="C:endoplasmic reticulum membrane"/>
    <property type="evidence" value="ECO:0007669"/>
    <property type="project" value="UniProtKB-SubCell"/>
</dbReference>
<evidence type="ECO:0000313" key="9">
    <source>
        <dbReference type="Proteomes" id="UP000663842"/>
    </source>
</evidence>
<evidence type="ECO:0000256" key="1">
    <source>
        <dbReference type="ARBA" id="ARBA00004406"/>
    </source>
</evidence>
<dbReference type="Pfam" id="PF10256">
    <property type="entry name" value="Erf4"/>
    <property type="match status" value="1"/>
</dbReference>
<comment type="subcellular location">
    <subcellularLocation>
        <location evidence="1">Endoplasmic reticulum membrane</location>
        <topology evidence="1">Peripheral membrane protein</topology>
    </subcellularLocation>
</comment>
<sequence>MDDTTHLTNDQSIKLFIQRDYSEGTGVKFQERFPSELQGRIDRDEFIGILRGINDIFADAEALSFKAFMENCCACLTGYLLLFCMPTHYEKCVKRAAEYITEKNLNDLNRRGIFIIDPMEKGLRCDLYDSDNSTRKAFNKLEDFLL</sequence>
<evidence type="ECO:0000256" key="3">
    <source>
        <dbReference type="ARBA" id="ARBA00011396"/>
    </source>
</evidence>
<gene>
    <name evidence="8" type="ORF">UXM345_LOCUS13895</name>
</gene>
<dbReference type="GO" id="GO:0002178">
    <property type="term" value="C:palmitoyltransferase complex"/>
    <property type="evidence" value="ECO:0007669"/>
    <property type="project" value="TreeGrafter"/>
</dbReference>
<comment type="subunit">
    <text evidence="3">Interacts with ERF2.</text>
</comment>
<proteinExistence type="inferred from homology"/>
<evidence type="ECO:0000256" key="2">
    <source>
        <dbReference type="ARBA" id="ARBA00007732"/>
    </source>
</evidence>
<dbReference type="PANTHER" id="PTHR13254">
    <property type="entry name" value="GOLGI AUTOANTIGEN, GOLGIN SUBFAMILY A, 7"/>
    <property type="match status" value="1"/>
</dbReference>
<comment type="caution">
    <text evidence="8">The sequence shown here is derived from an EMBL/GenBank/DDBJ whole genome shotgun (WGS) entry which is preliminary data.</text>
</comment>
<evidence type="ECO:0000259" key="7">
    <source>
        <dbReference type="Pfam" id="PF10256"/>
    </source>
</evidence>
<evidence type="ECO:0000313" key="8">
    <source>
        <dbReference type="EMBL" id="CAF3960678.1"/>
    </source>
</evidence>
<dbReference type="AlphaFoldDB" id="A0A819LGP4"/>